<name>A0A396I308_MEDTR</name>
<evidence type="ECO:0000256" key="1">
    <source>
        <dbReference type="SAM" id="MobiDB-lite"/>
    </source>
</evidence>
<dbReference type="AlphaFoldDB" id="A0A396I308"/>
<feature type="compositionally biased region" description="Gly residues" evidence="1">
    <location>
        <begin position="117"/>
        <end position="133"/>
    </location>
</feature>
<feature type="region of interest" description="Disordered" evidence="1">
    <location>
        <begin position="111"/>
        <end position="147"/>
    </location>
</feature>
<gene>
    <name evidence="2" type="ORF">MtrunA17_Chr5g0438331</name>
</gene>
<evidence type="ECO:0000313" key="3">
    <source>
        <dbReference type="Proteomes" id="UP000265566"/>
    </source>
</evidence>
<proteinExistence type="predicted"/>
<dbReference type="EMBL" id="PSQE01000005">
    <property type="protein sequence ID" value="RHN57247.1"/>
    <property type="molecule type" value="Genomic_DNA"/>
</dbReference>
<dbReference type="Gramene" id="rna32767">
    <property type="protein sequence ID" value="RHN57247.1"/>
    <property type="gene ID" value="gene32767"/>
</dbReference>
<comment type="caution">
    <text evidence="2">The sequence shown here is derived from an EMBL/GenBank/DDBJ whole genome shotgun (WGS) entry which is preliminary data.</text>
</comment>
<protein>
    <submittedName>
        <fullName evidence="2">Uncharacterized protein</fullName>
    </submittedName>
</protein>
<accession>A0A396I308</accession>
<sequence length="147" mass="15553">MHYFSYFLWQLCFPKLVKQKKSKINIGVHEYANWLGKGTLLQEGDRNTNECGGGNIFFCLYLSSGKTGAILKGNEGKSNDGCGDGIEIHCRKGYVDGTIWDKDISITKGTGWQTTGRKGGGSGKGGKGGGGGYRIPIPGVGKGGGGK</sequence>
<evidence type="ECO:0000313" key="2">
    <source>
        <dbReference type="EMBL" id="RHN57247.1"/>
    </source>
</evidence>
<reference evidence="3" key="1">
    <citation type="journal article" date="2018" name="Nat. Plants">
        <title>Whole-genome landscape of Medicago truncatula symbiotic genes.</title>
        <authorList>
            <person name="Pecrix Y."/>
            <person name="Staton S.E."/>
            <person name="Sallet E."/>
            <person name="Lelandais-Briere C."/>
            <person name="Moreau S."/>
            <person name="Carrere S."/>
            <person name="Blein T."/>
            <person name="Jardinaud M.F."/>
            <person name="Latrasse D."/>
            <person name="Zouine M."/>
            <person name="Zahm M."/>
            <person name="Kreplak J."/>
            <person name="Mayjonade B."/>
            <person name="Satge C."/>
            <person name="Perez M."/>
            <person name="Cauet S."/>
            <person name="Marande W."/>
            <person name="Chantry-Darmon C."/>
            <person name="Lopez-Roques C."/>
            <person name="Bouchez O."/>
            <person name="Berard A."/>
            <person name="Debelle F."/>
            <person name="Munos S."/>
            <person name="Bendahmane A."/>
            <person name="Berges H."/>
            <person name="Niebel A."/>
            <person name="Buitink J."/>
            <person name="Frugier F."/>
            <person name="Benhamed M."/>
            <person name="Crespi M."/>
            <person name="Gouzy J."/>
            <person name="Gamas P."/>
        </authorList>
    </citation>
    <scope>NUCLEOTIDE SEQUENCE [LARGE SCALE GENOMIC DNA]</scope>
    <source>
        <strain evidence="3">cv. Jemalong A17</strain>
    </source>
</reference>
<dbReference type="Proteomes" id="UP000265566">
    <property type="component" value="Chromosome 5"/>
</dbReference>
<organism evidence="2 3">
    <name type="scientific">Medicago truncatula</name>
    <name type="common">Barrel medic</name>
    <name type="synonym">Medicago tribuloides</name>
    <dbReference type="NCBI Taxonomy" id="3880"/>
    <lineage>
        <taxon>Eukaryota</taxon>
        <taxon>Viridiplantae</taxon>
        <taxon>Streptophyta</taxon>
        <taxon>Embryophyta</taxon>
        <taxon>Tracheophyta</taxon>
        <taxon>Spermatophyta</taxon>
        <taxon>Magnoliopsida</taxon>
        <taxon>eudicotyledons</taxon>
        <taxon>Gunneridae</taxon>
        <taxon>Pentapetalae</taxon>
        <taxon>rosids</taxon>
        <taxon>fabids</taxon>
        <taxon>Fabales</taxon>
        <taxon>Fabaceae</taxon>
        <taxon>Papilionoideae</taxon>
        <taxon>50 kb inversion clade</taxon>
        <taxon>NPAAA clade</taxon>
        <taxon>Hologalegina</taxon>
        <taxon>IRL clade</taxon>
        <taxon>Trifolieae</taxon>
        <taxon>Medicago</taxon>
    </lineage>
</organism>